<dbReference type="PANTHER" id="PTHR22946">
    <property type="entry name" value="DIENELACTONE HYDROLASE DOMAIN-CONTAINING PROTEIN-RELATED"/>
    <property type="match status" value="1"/>
</dbReference>
<dbReference type="PANTHER" id="PTHR22946:SF12">
    <property type="entry name" value="CONIDIAL PIGMENT BIOSYNTHESIS PROTEIN AYG1 (AFU_ORTHOLOGUE AFUA_2G17550)"/>
    <property type="match status" value="1"/>
</dbReference>
<dbReference type="GO" id="GO:0017000">
    <property type="term" value="P:antibiotic biosynthetic process"/>
    <property type="evidence" value="ECO:0007669"/>
    <property type="project" value="UniProtKB-ARBA"/>
</dbReference>
<name>A0A9W9WC89_9EURO</name>
<sequence length="400" mass="44842">MAATSRFWAQESFEKVAPHHASIQALWEGKWRAPCAMGIYPFPDGDVRDFDKVFDTLIEMNMTEPYDPDTYASAFFPVAEELEATASKAEANQDTALASALYLRAAALYRIARFPVIRSPKTLEAWERGKETYVKGGKYLTPPNLEFIIPHSYASASDGDGDTIRAYVRIPGHASKSSPVPVVLFVCGLDAYRTDFTSRIDEHIRRGFAVVSVEIPGTGDSPASRQDPVSPDRQWSSVLDWVEAQEMFDPTKICARSMSTGGYYGMRMAHTHADRLVAVVSQGGGCHRMFDKEWIKAQDKMEYPYALAEALAHKFGYDSVEAYSEDAQARFSLLESGIFDKPCSRLFLINGTKDEIFPIEDSIIPFQHGRVKDVRFIEGAYHIGNPGAESYVYDWLDQFK</sequence>
<evidence type="ECO:0000313" key="3">
    <source>
        <dbReference type="Proteomes" id="UP001147747"/>
    </source>
</evidence>
<dbReference type="GeneID" id="81364942"/>
<dbReference type="OrthoDB" id="5409895at2759"/>
<accession>A0A9W9WC89</accession>
<reference evidence="2" key="2">
    <citation type="journal article" date="2023" name="IMA Fungus">
        <title>Comparative genomic study of the Penicillium genus elucidates a diverse pangenome and 15 lateral gene transfer events.</title>
        <authorList>
            <person name="Petersen C."/>
            <person name="Sorensen T."/>
            <person name="Nielsen M.R."/>
            <person name="Sondergaard T.E."/>
            <person name="Sorensen J.L."/>
            <person name="Fitzpatrick D.A."/>
            <person name="Frisvad J.C."/>
            <person name="Nielsen K.L."/>
        </authorList>
    </citation>
    <scope>NUCLEOTIDE SEQUENCE</scope>
    <source>
        <strain evidence="2">IBT 29677</strain>
    </source>
</reference>
<evidence type="ECO:0000313" key="2">
    <source>
        <dbReference type="EMBL" id="KAJ5414698.1"/>
    </source>
</evidence>
<dbReference type="GO" id="GO:0072330">
    <property type="term" value="P:monocarboxylic acid biosynthetic process"/>
    <property type="evidence" value="ECO:0007669"/>
    <property type="project" value="UniProtKB-ARBA"/>
</dbReference>
<dbReference type="Pfam" id="PF06500">
    <property type="entry name" value="FrsA-like"/>
    <property type="match status" value="1"/>
</dbReference>
<dbReference type="EMBL" id="JAPZBU010000003">
    <property type="protein sequence ID" value="KAJ5414698.1"/>
    <property type="molecule type" value="Genomic_DNA"/>
</dbReference>
<dbReference type="InterPro" id="IPR029058">
    <property type="entry name" value="AB_hydrolase_fold"/>
</dbReference>
<keyword evidence="1" id="KW-0378">Hydrolase</keyword>
<organism evidence="2 3">
    <name type="scientific">Penicillium cosmopolitanum</name>
    <dbReference type="NCBI Taxonomy" id="1131564"/>
    <lineage>
        <taxon>Eukaryota</taxon>
        <taxon>Fungi</taxon>
        <taxon>Dikarya</taxon>
        <taxon>Ascomycota</taxon>
        <taxon>Pezizomycotina</taxon>
        <taxon>Eurotiomycetes</taxon>
        <taxon>Eurotiomycetidae</taxon>
        <taxon>Eurotiales</taxon>
        <taxon>Aspergillaceae</taxon>
        <taxon>Penicillium</taxon>
    </lineage>
</organism>
<dbReference type="Gene3D" id="3.40.50.1820">
    <property type="entry name" value="alpha/beta hydrolase"/>
    <property type="match status" value="1"/>
</dbReference>
<dbReference type="GO" id="GO:0016787">
    <property type="term" value="F:hydrolase activity"/>
    <property type="evidence" value="ECO:0007669"/>
    <property type="project" value="UniProtKB-KW"/>
</dbReference>
<dbReference type="SUPFAM" id="SSF53474">
    <property type="entry name" value="alpha/beta-Hydrolases"/>
    <property type="match status" value="1"/>
</dbReference>
<comment type="caution">
    <text evidence="2">The sequence shown here is derived from an EMBL/GenBank/DDBJ whole genome shotgun (WGS) entry which is preliminary data.</text>
</comment>
<dbReference type="Proteomes" id="UP001147747">
    <property type="component" value="Unassembled WGS sequence"/>
</dbReference>
<reference evidence="2" key="1">
    <citation type="submission" date="2022-12" db="EMBL/GenBank/DDBJ databases">
        <authorList>
            <person name="Petersen C."/>
        </authorList>
    </citation>
    <scope>NUCLEOTIDE SEQUENCE</scope>
    <source>
        <strain evidence="2">IBT 29677</strain>
    </source>
</reference>
<gene>
    <name evidence="2" type="ORF">N7509_001325</name>
</gene>
<dbReference type="AlphaFoldDB" id="A0A9W9WC89"/>
<dbReference type="RefSeq" id="XP_056494544.1">
    <property type="nucleotide sequence ID" value="XM_056625962.1"/>
</dbReference>
<dbReference type="InterPro" id="IPR050261">
    <property type="entry name" value="FrsA_esterase"/>
</dbReference>
<dbReference type="InterPro" id="IPR010520">
    <property type="entry name" value="FrsA-like"/>
</dbReference>
<evidence type="ECO:0000256" key="1">
    <source>
        <dbReference type="ARBA" id="ARBA00022801"/>
    </source>
</evidence>
<keyword evidence="3" id="KW-1185">Reference proteome</keyword>
<proteinExistence type="predicted"/>
<protein>
    <submittedName>
        <fullName evidence="2">Uncharacterized protein</fullName>
    </submittedName>
</protein>